<sequence length="130" mass="14651">MTNDSPTPRLSAVQGRTNQKHQGPGFERAPSFSSENPVLEDAFFSPILNLPPEIVTEIFISYLPPYPDRPRLLYFDESPLALTGICGRWRHIALSSPALWRAVKLVPYANKLEENQLVQLIKTFLDRSGS</sequence>
<reference evidence="2" key="1">
    <citation type="submission" date="2014-09" db="EMBL/GenBank/DDBJ databases">
        <title>Genome sequence of the luminous mushroom Mycena chlorophos for searching fungal bioluminescence genes.</title>
        <authorList>
            <person name="Tanaka Y."/>
            <person name="Kasuga D."/>
            <person name="Oba Y."/>
            <person name="Hase S."/>
            <person name="Sato K."/>
            <person name="Oba Y."/>
            <person name="Sakakibara Y."/>
        </authorList>
    </citation>
    <scope>NUCLEOTIDE SEQUENCE</scope>
</reference>
<dbReference type="Proteomes" id="UP000815677">
    <property type="component" value="Unassembled WGS sequence"/>
</dbReference>
<evidence type="ECO:0008006" key="4">
    <source>
        <dbReference type="Google" id="ProtNLM"/>
    </source>
</evidence>
<organism evidence="2 3">
    <name type="scientific">Mycena chlorophos</name>
    <name type="common">Agaric fungus</name>
    <name type="synonym">Agaricus chlorophos</name>
    <dbReference type="NCBI Taxonomy" id="658473"/>
    <lineage>
        <taxon>Eukaryota</taxon>
        <taxon>Fungi</taxon>
        <taxon>Dikarya</taxon>
        <taxon>Basidiomycota</taxon>
        <taxon>Agaricomycotina</taxon>
        <taxon>Agaricomycetes</taxon>
        <taxon>Agaricomycetidae</taxon>
        <taxon>Agaricales</taxon>
        <taxon>Marasmiineae</taxon>
        <taxon>Mycenaceae</taxon>
        <taxon>Mycena</taxon>
    </lineage>
</organism>
<accession>A0ABQ0M8I6</accession>
<keyword evidence="3" id="KW-1185">Reference proteome</keyword>
<dbReference type="EMBL" id="DF849822">
    <property type="protein sequence ID" value="GAT59152.1"/>
    <property type="molecule type" value="Genomic_DNA"/>
</dbReference>
<evidence type="ECO:0000313" key="2">
    <source>
        <dbReference type="EMBL" id="GAT59152.1"/>
    </source>
</evidence>
<proteinExistence type="predicted"/>
<evidence type="ECO:0000313" key="3">
    <source>
        <dbReference type="Proteomes" id="UP000815677"/>
    </source>
</evidence>
<dbReference type="Gene3D" id="1.20.1280.50">
    <property type="match status" value="1"/>
</dbReference>
<feature type="compositionally biased region" description="Polar residues" evidence="1">
    <location>
        <begin position="1"/>
        <end position="21"/>
    </location>
</feature>
<feature type="region of interest" description="Disordered" evidence="1">
    <location>
        <begin position="1"/>
        <end position="33"/>
    </location>
</feature>
<evidence type="ECO:0000256" key="1">
    <source>
        <dbReference type="SAM" id="MobiDB-lite"/>
    </source>
</evidence>
<protein>
    <recommendedName>
        <fullName evidence="4">F-box domain-containing protein</fullName>
    </recommendedName>
</protein>
<name>A0ABQ0M8I6_MYCCL</name>
<gene>
    <name evidence="2" type="ORF">MCHLO_15485</name>
</gene>